<dbReference type="FunCoup" id="A0A2G5DSB7">
    <property type="interactions" value="1061"/>
</dbReference>
<dbReference type="OrthoDB" id="443551at2759"/>
<dbReference type="GO" id="GO:0004852">
    <property type="term" value="F:uroporphyrinogen-III synthase activity"/>
    <property type="evidence" value="ECO:0007669"/>
    <property type="project" value="UniProtKB-UniRule"/>
</dbReference>
<dbReference type="PANTHER" id="PTHR38042:SF1">
    <property type="entry name" value="UROPORPHYRINOGEN-III SYNTHASE, CHLOROPLASTIC"/>
    <property type="match status" value="1"/>
</dbReference>
<dbReference type="UniPathway" id="UPA00251">
    <property type="reaction ID" value="UER00320"/>
</dbReference>
<protein>
    <recommendedName>
        <fullName evidence="3 7">Uroporphyrinogen-III synthase</fullName>
        <ecNumber evidence="3 7">4.2.1.75</ecNumber>
    </recommendedName>
</protein>
<dbReference type="Gene3D" id="3.40.50.10090">
    <property type="match status" value="2"/>
</dbReference>
<comment type="function">
    <text evidence="7">Catalyzes cyclization of the linear tetrapyrrole, hydroxymethylbilane, to the macrocyclic uroporphyrinogen III.</text>
</comment>
<comment type="catalytic activity">
    <reaction evidence="6 7">
        <text>hydroxymethylbilane = uroporphyrinogen III + H2O</text>
        <dbReference type="Rhea" id="RHEA:18965"/>
        <dbReference type="ChEBI" id="CHEBI:15377"/>
        <dbReference type="ChEBI" id="CHEBI:57308"/>
        <dbReference type="ChEBI" id="CHEBI:57845"/>
        <dbReference type="EC" id="4.2.1.75"/>
    </reaction>
</comment>
<evidence type="ECO:0000256" key="5">
    <source>
        <dbReference type="ARBA" id="ARBA00023244"/>
    </source>
</evidence>
<dbReference type="GO" id="GO:0009507">
    <property type="term" value="C:chloroplast"/>
    <property type="evidence" value="ECO:0007669"/>
    <property type="project" value="TreeGrafter"/>
</dbReference>
<dbReference type="InParanoid" id="A0A2G5DSB7"/>
<dbReference type="SUPFAM" id="SSF69618">
    <property type="entry name" value="HemD-like"/>
    <property type="match status" value="1"/>
</dbReference>
<keyword evidence="9" id="KW-0732">Signal</keyword>
<accession>A0A2G5DSB7</accession>
<dbReference type="FunFam" id="3.40.50.10090:FF:000009">
    <property type="entry name" value="Uroporphyrinogen-III synthase, chloroplastic"/>
    <property type="match status" value="1"/>
</dbReference>
<evidence type="ECO:0000256" key="4">
    <source>
        <dbReference type="ARBA" id="ARBA00023239"/>
    </source>
</evidence>
<dbReference type="GO" id="GO:0006782">
    <property type="term" value="P:protoporphyrinogen IX biosynthetic process"/>
    <property type="evidence" value="ECO:0007669"/>
    <property type="project" value="UniProtKB-UniRule"/>
</dbReference>
<dbReference type="EC" id="4.2.1.75" evidence="3 7"/>
<evidence type="ECO:0000313" key="12">
    <source>
        <dbReference type="Proteomes" id="UP000230069"/>
    </source>
</evidence>
<dbReference type="Pfam" id="PF02602">
    <property type="entry name" value="HEM4"/>
    <property type="match status" value="1"/>
</dbReference>
<name>A0A2G5DSB7_AQUCA</name>
<comment type="similarity">
    <text evidence="2 7">Belongs to the uroporphyrinogen-III synthase family.</text>
</comment>
<feature type="chain" id="PRO_5013882164" description="Uroporphyrinogen-III synthase" evidence="9">
    <location>
        <begin position="19"/>
        <end position="333"/>
    </location>
</feature>
<evidence type="ECO:0000259" key="10">
    <source>
        <dbReference type="Pfam" id="PF02602"/>
    </source>
</evidence>
<keyword evidence="12" id="KW-1185">Reference proteome</keyword>
<dbReference type="EMBL" id="KZ305032">
    <property type="protein sequence ID" value="PIA46388.1"/>
    <property type="molecule type" value="Genomic_DNA"/>
</dbReference>
<evidence type="ECO:0000256" key="6">
    <source>
        <dbReference type="ARBA" id="ARBA00048617"/>
    </source>
</evidence>
<dbReference type="STRING" id="218851.A0A2G5DSB7"/>
<dbReference type="InterPro" id="IPR036108">
    <property type="entry name" value="4pyrrol_syn_uPrphyn_synt_sf"/>
</dbReference>
<evidence type="ECO:0000313" key="11">
    <source>
        <dbReference type="EMBL" id="PIA46388.1"/>
    </source>
</evidence>
<feature type="region of interest" description="Disordered" evidence="8">
    <location>
        <begin position="19"/>
        <end position="38"/>
    </location>
</feature>
<reference evidence="11 12" key="1">
    <citation type="submission" date="2017-09" db="EMBL/GenBank/DDBJ databases">
        <title>WGS assembly of Aquilegia coerulea Goldsmith.</title>
        <authorList>
            <person name="Hodges S."/>
            <person name="Kramer E."/>
            <person name="Nordborg M."/>
            <person name="Tomkins J."/>
            <person name="Borevitz J."/>
            <person name="Derieg N."/>
            <person name="Yan J."/>
            <person name="Mihaltcheva S."/>
            <person name="Hayes R.D."/>
            <person name="Rokhsar D."/>
        </authorList>
    </citation>
    <scope>NUCLEOTIDE SEQUENCE [LARGE SCALE GENOMIC DNA]</scope>
    <source>
        <strain evidence="12">cv. Goldsmith</strain>
    </source>
</reference>
<evidence type="ECO:0000256" key="3">
    <source>
        <dbReference type="ARBA" id="ARBA00013109"/>
    </source>
</evidence>
<evidence type="ECO:0000256" key="1">
    <source>
        <dbReference type="ARBA" id="ARBA00004772"/>
    </source>
</evidence>
<keyword evidence="5 7" id="KW-0627">Porphyrin biosynthesis</keyword>
<dbReference type="GO" id="GO:0006780">
    <property type="term" value="P:uroporphyrinogen III biosynthetic process"/>
    <property type="evidence" value="ECO:0007669"/>
    <property type="project" value="UniProtKB-UniRule"/>
</dbReference>
<feature type="signal peptide" evidence="9">
    <location>
        <begin position="1"/>
        <end position="18"/>
    </location>
</feature>
<dbReference type="InterPro" id="IPR039793">
    <property type="entry name" value="UROS/Hem4"/>
</dbReference>
<proteinExistence type="inferred from homology"/>
<comment type="pathway">
    <text evidence="1 7">Porphyrin-containing compound metabolism; protoporphyrin-IX biosynthesis; coproporphyrinogen-III from 5-aminolevulinate: step 3/4.</text>
</comment>
<dbReference type="Proteomes" id="UP000230069">
    <property type="component" value="Unassembled WGS sequence"/>
</dbReference>
<organism evidence="11 12">
    <name type="scientific">Aquilegia coerulea</name>
    <name type="common">Rocky mountain columbine</name>
    <dbReference type="NCBI Taxonomy" id="218851"/>
    <lineage>
        <taxon>Eukaryota</taxon>
        <taxon>Viridiplantae</taxon>
        <taxon>Streptophyta</taxon>
        <taxon>Embryophyta</taxon>
        <taxon>Tracheophyta</taxon>
        <taxon>Spermatophyta</taxon>
        <taxon>Magnoliopsida</taxon>
        <taxon>Ranunculales</taxon>
        <taxon>Ranunculaceae</taxon>
        <taxon>Thalictroideae</taxon>
        <taxon>Aquilegia</taxon>
    </lineage>
</organism>
<dbReference type="AlphaFoldDB" id="A0A2G5DSB7"/>
<evidence type="ECO:0000256" key="2">
    <source>
        <dbReference type="ARBA" id="ARBA00008133"/>
    </source>
</evidence>
<feature type="domain" description="Tetrapyrrole biosynthesis uroporphyrinogen III synthase" evidence="10">
    <location>
        <begin position="78"/>
        <end position="300"/>
    </location>
</feature>
<evidence type="ECO:0000256" key="9">
    <source>
        <dbReference type="SAM" id="SignalP"/>
    </source>
</evidence>
<dbReference type="PANTHER" id="PTHR38042">
    <property type="entry name" value="UROPORPHYRINOGEN-III SYNTHASE, CHLOROPLASTIC"/>
    <property type="match status" value="1"/>
</dbReference>
<dbReference type="CDD" id="cd06578">
    <property type="entry name" value="HemD"/>
    <property type="match status" value="1"/>
</dbReference>
<evidence type="ECO:0000256" key="8">
    <source>
        <dbReference type="SAM" id="MobiDB-lite"/>
    </source>
</evidence>
<keyword evidence="4 7" id="KW-0456">Lyase</keyword>
<evidence type="ECO:0000256" key="7">
    <source>
        <dbReference type="RuleBase" id="RU366031"/>
    </source>
</evidence>
<gene>
    <name evidence="11" type="ORF">AQUCO_01500132v1</name>
</gene>
<dbReference type="InterPro" id="IPR003754">
    <property type="entry name" value="4pyrrol_synth_uPrphyn_synth"/>
</dbReference>
<sequence>MAQQQVFLLSLSSSLSLAHPSSSFSSSSSSSSSPSSLLLRSSSSSSFRTIQASAASSSSSSQKTKVVVTRERGKNAKLIKVLANHAINCLELPLIEHTKGPDLDRLPITLRDITFDWIVITSPEAGSVFLDAWRAAGSPQVRIGVVGAGTARIFKEAVQSSSQALNIAFSPSKATGKVLAMELPKFGDGICKVLYPASTKAGCEIEEGLANRGFEVTRLNTYSTVPVHDVNTMVLVEALSVPVVAVASPSAVRAWVSLLPEAEGWDHAVACIGETTALAAKGHGLKNVYYPTNPGLEGWVDSIREALRVHDRLEKVHIGSSEILTSRVILSPT</sequence>